<evidence type="ECO:0000259" key="2">
    <source>
        <dbReference type="Pfam" id="PF07995"/>
    </source>
</evidence>
<protein>
    <submittedName>
        <fullName evidence="3">PQQ-dependent sugar dehydrogenase</fullName>
    </submittedName>
</protein>
<keyword evidence="4" id="KW-1185">Reference proteome</keyword>
<organism evidence="3 4">
    <name type="scientific">Alcaligenes endophyticus</name>
    <dbReference type="NCBI Taxonomy" id="1929088"/>
    <lineage>
        <taxon>Bacteria</taxon>
        <taxon>Pseudomonadati</taxon>
        <taxon>Pseudomonadota</taxon>
        <taxon>Betaproteobacteria</taxon>
        <taxon>Burkholderiales</taxon>
        <taxon>Alcaligenaceae</taxon>
        <taxon>Alcaligenes</taxon>
    </lineage>
</organism>
<dbReference type="PANTHER" id="PTHR19328">
    <property type="entry name" value="HEDGEHOG-INTERACTING PROTEIN"/>
    <property type="match status" value="1"/>
</dbReference>
<evidence type="ECO:0000313" key="4">
    <source>
        <dbReference type="Proteomes" id="UP001168613"/>
    </source>
</evidence>
<sequence length="388" mass="43309">MFVKKFIFTGCLAASLLSAGSFSWAQEKANPATTLSSSAIEVSELAQGLEHPWGMAFLPNNAGILITERPGRLRLWTPEQGLSAPLAGLPKVHAVGQGGLLDIALAPDFFRSRRVYIAYAETRGGTQSATTVGYGVLSNDHQRIEAFRPIFRQEPALSNGLHYGARLVFDPAGRYLYIALGENNARSTAQDLDKLQGKVVRITPDGRIPRDNPYYGRRDARTEIWSYGHRNPQGAAWNPWTQELWVHEHGPQGGDEINRIFPTNNYGWPLVSYGVNYDGQAIPEAVGQAGPQFTQPLYYWEKSPAISGMAFYDHERFPQWQHSLFIGALKDQALLRLELDGERILREERLLSDLGNRIRDVRVGPDGYVYVLTDEANGKLLRIHPVEP</sequence>
<comment type="caution">
    <text evidence="3">The sequence shown here is derived from an EMBL/GenBank/DDBJ whole genome shotgun (WGS) entry which is preliminary data.</text>
</comment>
<gene>
    <name evidence="3" type="ORF">LMS43_09215</name>
</gene>
<feature type="chain" id="PRO_5045762157" evidence="1">
    <location>
        <begin position="26"/>
        <end position="388"/>
    </location>
</feature>
<dbReference type="InterPro" id="IPR011042">
    <property type="entry name" value="6-blade_b-propeller_TolB-like"/>
</dbReference>
<evidence type="ECO:0000256" key="1">
    <source>
        <dbReference type="SAM" id="SignalP"/>
    </source>
</evidence>
<proteinExistence type="predicted"/>
<dbReference type="SUPFAM" id="SSF50952">
    <property type="entry name" value="Soluble quinoprotein glucose dehydrogenase"/>
    <property type="match status" value="1"/>
</dbReference>
<reference evidence="3" key="1">
    <citation type="submission" date="2021-11" db="EMBL/GenBank/DDBJ databases">
        <title>Draft genome sequence of Alcaligenes endophyticus type strain CCUG 75668T.</title>
        <authorList>
            <person name="Salva-Serra F."/>
            <person name="Duran R.E."/>
            <person name="Seeger M."/>
            <person name="Moore E.R.B."/>
            <person name="Jaen-Luchoro D."/>
        </authorList>
    </citation>
    <scope>NUCLEOTIDE SEQUENCE</scope>
    <source>
        <strain evidence="3">CCUG 75668</strain>
    </source>
</reference>
<feature type="signal peptide" evidence="1">
    <location>
        <begin position="1"/>
        <end position="25"/>
    </location>
</feature>
<accession>A0ABT8EJJ3</accession>
<keyword evidence="1" id="KW-0732">Signal</keyword>
<evidence type="ECO:0000313" key="3">
    <source>
        <dbReference type="EMBL" id="MDN4121467.1"/>
    </source>
</evidence>
<dbReference type="InterPro" id="IPR011041">
    <property type="entry name" value="Quinoprot_gluc/sorb_DH_b-prop"/>
</dbReference>
<dbReference type="Proteomes" id="UP001168613">
    <property type="component" value="Unassembled WGS sequence"/>
</dbReference>
<dbReference type="RefSeq" id="WP_266124144.1">
    <property type="nucleotide sequence ID" value="NZ_JAJHNU010000002.1"/>
</dbReference>
<dbReference type="Pfam" id="PF07995">
    <property type="entry name" value="GSDH"/>
    <property type="match status" value="1"/>
</dbReference>
<dbReference type="InterPro" id="IPR012938">
    <property type="entry name" value="Glc/Sorbosone_DH"/>
</dbReference>
<dbReference type="EMBL" id="JAJHNU010000002">
    <property type="protein sequence ID" value="MDN4121467.1"/>
    <property type="molecule type" value="Genomic_DNA"/>
</dbReference>
<feature type="domain" description="Glucose/Sorbosone dehydrogenase" evidence="2">
    <location>
        <begin position="49"/>
        <end position="382"/>
    </location>
</feature>
<dbReference type="PANTHER" id="PTHR19328:SF75">
    <property type="entry name" value="ALDOSE SUGAR DEHYDROGENASE YLII"/>
    <property type="match status" value="1"/>
</dbReference>
<name>A0ABT8EJJ3_9BURK</name>
<dbReference type="Gene3D" id="2.120.10.30">
    <property type="entry name" value="TolB, C-terminal domain"/>
    <property type="match status" value="1"/>
</dbReference>